<comment type="caution">
    <text evidence="2">The sequence shown here is derived from an EMBL/GenBank/DDBJ whole genome shotgun (WGS) entry which is preliminary data.</text>
</comment>
<dbReference type="Gene3D" id="3.20.20.150">
    <property type="entry name" value="Divalent-metal-dependent TIM barrel enzymes"/>
    <property type="match status" value="1"/>
</dbReference>
<reference evidence="2 3" key="1">
    <citation type="submission" date="2018-11" db="EMBL/GenBank/DDBJ databases">
        <title>Novel bacteria species description.</title>
        <authorList>
            <person name="Han J.-H."/>
        </authorList>
    </citation>
    <scope>NUCLEOTIDE SEQUENCE [LARGE SCALE GENOMIC DNA]</scope>
    <source>
        <strain evidence="2 3">KCTC23259</strain>
    </source>
</reference>
<dbReference type="InterPro" id="IPR036237">
    <property type="entry name" value="Xyl_isomerase-like_sf"/>
</dbReference>
<dbReference type="Proteomes" id="UP001204144">
    <property type="component" value="Unassembled WGS sequence"/>
</dbReference>
<sequence length="328" mass="37782">MSSNIKRAVSLYSYQEEFFLKKMNLEDCIAAAAATGATGIEIVGEQSVPGCPKLPSDAFVDQWFGWMDKYKVTPVAHDMFLDYNKKKGHYWSDDEAVESFKQDIRFAHKLGFKVIRVIVNTTPQIIEKVIPFAEDHDIKLGIEVHAPWNINSAWMERHWDVMERTGTKHFGFIPDMGGFCRRLPRVQVDRMIRNGADPEIAKFVCEQHEKGIMAEYTIFEVSRMSNRRIDMAVAELSRHNTFVNPLSLVPHIDRIVHIHGKCLEMLEDCTEYSIPYNEVVAVLLKHGYNGYIATEYEGNRHIQDVYEVDSVEQVRRHQQMLKNLGCGI</sequence>
<dbReference type="PANTHER" id="PTHR12110:SF21">
    <property type="entry name" value="XYLOSE ISOMERASE-LIKE TIM BARREL DOMAIN-CONTAINING PROTEIN"/>
    <property type="match status" value="1"/>
</dbReference>
<organism evidence="2 3">
    <name type="scientific">Lacihabitans soyangensis</name>
    <dbReference type="NCBI Taxonomy" id="869394"/>
    <lineage>
        <taxon>Bacteria</taxon>
        <taxon>Pseudomonadati</taxon>
        <taxon>Bacteroidota</taxon>
        <taxon>Cytophagia</taxon>
        <taxon>Cytophagales</taxon>
        <taxon>Leadbetterellaceae</taxon>
        <taxon>Lacihabitans</taxon>
    </lineage>
</organism>
<dbReference type="EMBL" id="RJUF01000184">
    <property type="protein sequence ID" value="MCP9765550.1"/>
    <property type="molecule type" value="Genomic_DNA"/>
</dbReference>
<feature type="domain" description="Xylose isomerase-like TIM barrel" evidence="1">
    <location>
        <begin position="29"/>
        <end position="323"/>
    </location>
</feature>
<dbReference type="InterPro" id="IPR050312">
    <property type="entry name" value="IolE/XylAMocC-like"/>
</dbReference>
<dbReference type="SUPFAM" id="SSF51658">
    <property type="entry name" value="Xylose isomerase-like"/>
    <property type="match status" value="1"/>
</dbReference>
<dbReference type="AlphaFoldDB" id="A0AAE3KXQ0"/>
<dbReference type="InterPro" id="IPR013022">
    <property type="entry name" value="Xyl_isomerase-like_TIM-brl"/>
</dbReference>
<dbReference type="PANTHER" id="PTHR12110">
    <property type="entry name" value="HYDROXYPYRUVATE ISOMERASE"/>
    <property type="match status" value="1"/>
</dbReference>
<accession>A0AAE3KXQ0</accession>
<keyword evidence="3" id="KW-1185">Reference proteome</keyword>
<protein>
    <recommendedName>
        <fullName evidence="1">Xylose isomerase-like TIM barrel domain-containing protein</fullName>
    </recommendedName>
</protein>
<evidence type="ECO:0000313" key="3">
    <source>
        <dbReference type="Proteomes" id="UP001204144"/>
    </source>
</evidence>
<name>A0AAE3KXQ0_9BACT</name>
<evidence type="ECO:0000259" key="1">
    <source>
        <dbReference type="Pfam" id="PF01261"/>
    </source>
</evidence>
<dbReference type="RefSeq" id="WP_255039265.1">
    <property type="nucleotide sequence ID" value="NZ_RJUF01000184.1"/>
</dbReference>
<evidence type="ECO:0000313" key="2">
    <source>
        <dbReference type="EMBL" id="MCP9765550.1"/>
    </source>
</evidence>
<dbReference type="Pfam" id="PF01261">
    <property type="entry name" value="AP_endonuc_2"/>
    <property type="match status" value="1"/>
</dbReference>
<proteinExistence type="predicted"/>
<gene>
    <name evidence="2" type="ORF">EGI31_21655</name>
</gene>